<reference evidence="2" key="1">
    <citation type="journal article" date="2011" name="PLoS Genet.">
        <title>Genomic analysis of the necrotrophic fungal pathogens Sclerotinia sclerotiorum and Botrytis cinerea.</title>
        <authorList>
            <person name="Amselem J."/>
            <person name="Cuomo C.A."/>
            <person name="van Kan J.A."/>
            <person name="Viaud M."/>
            <person name="Benito E.P."/>
            <person name="Couloux A."/>
            <person name="Coutinho P.M."/>
            <person name="de Vries R.P."/>
            <person name="Dyer P.S."/>
            <person name="Fillinger S."/>
            <person name="Fournier E."/>
            <person name="Gout L."/>
            <person name="Hahn M."/>
            <person name="Kohn L."/>
            <person name="Lapalu N."/>
            <person name="Plummer K.M."/>
            <person name="Pradier J.M."/>
            <person name="Quevillon E."/>
            <person name="Sharon A."/>
            <person name="Simon A."/>
            <person name="ten Have A."/>
            <person name="Tudzynski B."/>
            <person name="Tudzynski P."/>
            <person name="Wincker P."/>
            <person name="Andrew M."/>
            <person name="Anthouard V."/>
            <person name="Beever R.E."/>
            <person name="Beffa R."/>
            <person name="Benoit I."/>
            <person name="Bouzid O."/>
            <person name="Brault B."/>
            <person name="Chen Z."/>
            <person name="Choquer M."/>
            <person name="Collemare J."/>
            <person name="Cotton P."/>
            <person name="Danchin E.G."/>
            <person name="Da Silva C."/>
            <person name="Gautier A."/>
            <person name="Giraud C."/>
            <person name="Giraud T."/>
            <person name="Gonzalez C."/>
            <person name="Grossetete S."/>
            <person name="Guldener U."/>
            <person name="Henrissat B."/>
            <person name="Howlett B.J."/>
            <person name="Kodira C."/>
            <person name="Kretschmer M."/>
            <person name="Lappartient A."/>
            <person name="Leroch M."/>
            <person name="Levis C."/>
            <person name="Mauceli E."/>
            <person name="Neuveglise C."/>
            <person name="Oeser B."/>
            <person name="Pearson M."/>
            <person name="Poulain J."/>
            <person name="Poussereau N."/>
            <person name="Quesneville H."/>
            <person name="Rascle C."/>
            <person name="Schumacher J."/>
            <person name="Segurens B."/>
            <person name="Sexton A."/>
            <person name="Silva E."/>
            <person name="Sirven C."/>
            <person name="Soanes D.M."/>
            <person name="Talbot N.J."/>
            <person name="Templeton M."/>
            <person name="Yandava C."/>
            <person name="Yarden O."/>
            <person name="Zeng Q."/>
            <person name="Rollins J.A."/>
            <person name="Lebrun M.H."/>
            <person name="Dickman M."/>
        </authorList>
    </citation>
    <scope>NUCLEOTIDE SEQUENCE [LARGE SCALE GENOMIC DNA]</scope>
    <source>
        <strain evidence="2">ATCC 18683 / 1980 / Ss-1</strain>
    </source>
</reference>
<dbReference type="Proteomes" id="UP000001312">
    <property type="component" value="Unassembled WGS sequence"/>
</dbReference>
<sequence length="68" mass="8011">MERRVLDVWSTLMEPATDGRPLNTLRTEASAIERRALNAGRNETRRIMERRTVNVWTELKKSYKYEGS</sequence>
<dbReference type="HOGENOM" id="CLU_2795484_0_0_1"/>
<name>A7E6U9_SCLS1</name>
<evidence type="ECO:0000313" key="2">
    <source>
        <dbReference type="Proteomes" id="UP000001312"/>
    </source>
</evidence>
<dbReference type="InParanoid" id="A7E6U9"/>
<gene>
    <name evidence="1" type="ORF">SS1G_01024</name>
</gene>
<dbReference type="EMBL" id="CH476621">
    <property type="protein sequence ID" value="EDN91621.1"/>
    <property type="molecule type" value="Genomic_DNA"/>
</dbReference>
<dbReference type="AlphaFoldDB" id="A7E6U9"/>
<keyword evidence="2" id="KW-1185">Reference proteome</keyword>
<protein>
    <submittedName>
        <fullName evidence="1">Uncharacterized protein</fullName>
    </submittedName>
</protein>
<dbReference type="KEGG" id="ssl:SS1G_01024"/>
<accession>A7E6U9</accession>
<dbReference type="RefSeq" id="XP_001598935.1">
    <property type="nucleotide sequence ID" value="XM_001598885.1"/>
</dbReference>
<organism evidence="1 2">
    <name type="scientific">Sclerotinia sclerotiorum (strain ATCC 18683 / 1980 / Ss-1)</name>
    <name type="common">White mold</name>
    <name type="synonym">Whetzelinia sclerotiorum</name>
    <dbReference type="NCBI Taxonomy" id="665079"/>
    <lineage>
        <taxon>Eukaryota</taxon>
        <taxon>Fungi</taxon>
        <taxon>Dikarya</taxon>
        <taxon>Ascomycota</taxon>
        <taxon>Pezizomycotina</taxon>
        <taxon>Leotiomycetes</taxon>
        <taxon>Helotiales</taxon>
        <taxon>Sclerotiniaceae</taxon>
        <taxon>Sclerotinia</taxon>
    </lineage>
</organism>
<evidence type="ECO:0000313" key="1">
    <source>
        <dbReference type="EMBL" id="EDN91621.1"/>
    </source>
</evidence>
<dbReference type="GeneID" id="5494404"/>
<proteinExistence type="predicted"/>